<keyword evidence="7" id="KW-1185">Reference proteome</keyword>
<gene>
    <name evidence="6" type="ORF">WICMUC_002662</name>
</gene>
<protein>
    <submittedName>
        <fullName evidence="6">Uncharacterized protein</fullName>
    </submittedName>
</protein>
<evidence type="ECO:0000256" key="5">
    <source>
        <dbReference type="SAM" id="Phobius"/>
    </source>
</evidence>
<evidence type="ECO:0000256" key="3">
    <source>
        <dbReference type="ARBA" id="ARBA00022989"/>
    </source>
</evidence>
<dbReference type="SUPFAM" id="SSF103481">
    <property type="entry name" value="Multidrug resistance efflux transporter EmrE"/>
    <property type="match status" value="1"/>
</dbReference>
<comment type="subcellular location">
    <subcellularLocation>
        <location evidence="1">Membrane</location>
        <topology evidence="1">Multi-pass membrane protein</topology>
    </subcellularLocation>
</comment>
<evidence type="ECO:0000256" key="2">
    <source>
        <dbReference type="ARBA" id="ARBA00022692"/>
    </source>
</evidence>
<dbReference type="Proteomes" id="UP000769528">
    <property type="component" value="Unassembled WGS sequence"/>
</dbReference>
<feature type="transmembrane region" description="Helical" evidence="5">
    <location>
        <begin position="244"/>
        <end position="264"/>
    </location>
</feature>
<organism evidence="6 7">
    <name type="scientific">Wickerhamomyces mucosus</name>
    <dbReference type="NCBI Taxonomy" id="1378264"/>
    <lineage>
        <taxon>Eukaryota</taxon>
        <taxon>Fungi</taxon>
        <taxon>Dikarya</taxon>
        <taxon>Ascomycota</taxon>
        <taxon>Saccharomycotina</taxon>
        <taxon>Saccharomycetes</taxon>
        <taxon>Phaffomycetales</taxon>
        <taxon>Wickerhamomycetaceae</taxon>
        <taxon>Wickerhamomyces</taxon>
    </lineage>
</organism>
<keyword evidence="4 5" id="KW-0472">Membrane</keyword>
<dbReference type="GO" id="GO:0015095">
    <property type="term" value="F:magnesium ion transmembrane transporter activity"/>
    <property type="evidence" value="ECO:0007669"/>
    <property type="project" value="InterPro"/>
</dbReference>
<keyword evidence="3 5" id="KW-1133">Transmembrane helix</keyword>
<evidence type="ECO:0000313" key="7">
    <source>
        <dbReference type="Proteomes" id="UP000769528"/>
    </source>
</evidence>
<dbReference type="AlphaFoldDB" id="A0A9P8TDK3"/>
<evidence type="ECO:0000313" key="6">
    <source>
        <dbReference type="EMBL" id="KAH3675573.1"/>
    </source>
</evidence>
<feature type="transmembrane region" description="Helical" evidence="5">
    <location>
        <begin position="186"/>
        <end position="205"/>
    </location>
</feature>
<dbReference type="Gene3D" id="1.10.3730.20">
    <property type="match status" value="1"/>
</dbReference>
<feature type="transmembrane region" description="Helical" evidence="5">
    <location>
        <begin position="75"/>
        <end position="96"/>
    </location>
</feature>
<name>A0A9P8TDK3_9ASCO</name>
<reference evidence="6" key="1">
    <citation type="journal article" date="2021" name="Open Biol.">
        <title>Shared evolutionary footprints suggest mitochondrial oxidative damage underlies multiple complex I losses in fungi.</title>
        <authorList>
            <person name="Schikora-Tamarit M.A."/>
            <person name="Marcet-Houben M."/>
            <person name="Nosek J."/>
            <person name="Gabaldon T."/>
        </authorList>
    </citation>
    <scope>NUCLEOTIDE SEQUENCE</scope>
    <source>
        <strain evidence="6">CBS6341</strain>
    </source>
</reference>
<reference evidence="6" key="2">
    <citation type="submission" date="2021-01" db="EMBL/GenBank/DDBJ databases">
        <authorList>
            <person name="Schikora-Tamarit M.A."/>
        </authorList>
    </citation>
    <scope>NUCLEOTIDE SEQUENCE</scope>
    <source>
        <strain evidence="6">CBS6341</strain>
    </source>
</reference>
<dbReference type="EMBL" id="JAEUBF010000753">
    <property type="protein sequence ID" value="KAH3675573.1"/>
    <property type="molecule type" value="Genomic_DNA"/>
</dbReference>
<feature type="transmembrane region" description="Helical" evidence="5">
    <location>
        <begin position="116"/>
        <end position="137"/>
    </location>
</feature>
<dbReference type="PANTHER" id="PTHR12570:SF86">
    <property type="entry name" value="ADR321CP"/>
    <property type="match status" value="1"/>
</dbReference>
<comment type="caution">
    <text evidence="6">The sequence shown here is derived from an EMBL/GenBank/DDBJ whole genome shotgun (WGS) entry which is preliminary data.</text>
</comment>
<dbReference type="GO" id="GO:0016020">
    <property type="term" value="C:membrane"/>
    <property type="evidence" value="ECO:0007669"/>
    <property type="project" value="UniProtKB-SubCell"/>
</dbReference>
<dbReference type="InterPro" id="IPR008521">
    <property type="entry name" value="Mg_trans_NIPA"/>
</dbReference>
<dbReference type="Pfam" id="PF05653">
    <property type="entry name" value="Mg_trans_NIPA"/>
    <property type="match status" value="1"/>
</dbReference>
<sequence length="332" mass="37481">MGLTLQRKSHLITTPHNAKIIFRIGLLLFISSNLIGSSIQIKTLPLIILSPLQSIGLVFNSIFAALLLDESFTKTILLGTGFIIIGALFIGFFNSLIEDNNFTNDEIYLLLKRPEFLSLIVILNLFIIITILLSNLFKLSNSFKSILYALYSGIFSSNSLLFAKISILLVSNLISNKRSIKNLLDLRIWIIVSIFILMAVLQLVFLNKGLRKLSPSILYPLIFCIYNFLNIFNQFIFFNQFIQLSQIVMIFIGTTSVIIGVILLNLKTTINDNDDVSPSSEIEGGIKLKDEDEDQDLTSSNRISNIREEHSFKGERVLSFEQSELLMELTKS</sequence>
<keyword evidence="2 5" id="KW-0812">Transmembrane</keyword>
<dbReference type="InterPro" id="IPR037185">
    <property type="entry name" value="EmrE-like"/>
</dbReference>
<dbReference type="OrthoDB" id="2504919at2759"/>
<proteinExistence type="predicted"/>
<feature type="transmembrane region" description="Helical" evidence="5">
    <location>
        <begin position="47"/>
        <end position="68"/>
    </location>
</feature>
<dbReference type="PANTHER" id="PTHR12570">
    <property type="match status" value="1"/>
</dbReference>
<feature type="transmembrane region" description="Helical" evidence="5">
    <location>
        <begin position="20"/>
        <end position="41"/>
    </location>
</feature>
<evidence type="ECO:0000256" key="1">
    <source>
        <dbReference type="ARBA" id="ARBA00004141"/>
    </source>
</evidence>
<feature type="transmembrane region" description="Helical" evidence="5">
    <location>
        <begin position="149"/>
        <end position="174"/>
    </location>
</feature>
<feature type="transmembrane region" description="Helical" evidence="5">
    <location>
        <begin position="217"/>
        <end position="238"/>
    </location>
</feature>
<evidence type="ECO:0000256" key="4">
    <source>
        <dbReference type="ARBA" id="ARBA00023136"/>
    </source>
</evidence>
<accession>A0A9P8TDK3</accession>